<accession>A0A5M3PLA8</accession>
<protein>
    <submittedName>
        <fullName evidence="2">Uncharacterized protein</fullName>
    </submittedName>
</protein>
<evidence type="ECO:0000313" key="3">
    <source>
        <dbReference type="Proteomes" id="UP000340077"/>
    </source>
</evidence>
<evidence type="ECO:0000256" key="1">
    <source>
        <dbReference type="SAM" id="MobiDB-lite"/>
    </source>
</evidence>
<reference evidence="2 3" key="1">
    <citation type="journal article" date="2019" name="J. Gen. Appl. Microbiol.">
        <title>Aerobic degradation of cis-dichloroethene by the marine bacterium Marinobacter salsuginis strain 5N-3.</title>
        <authorList>
            <person name="Inoue Y."/>
            <person name="Fukunaga Y."/>
            <person name="Katsumata H."/>
            <person name="Ohji S."/>
            <person name="Hosoyama A."/>
            <person name="Mori K."/>
            <person name="Ando K."/>
        </authorList>
    </citation>
    <scope>NUCLEOTIDE SEQUENCE [LARGE SCALE GENOMIC DNA]</scope>
    <source>
        <strain evidence="2 3">5N-3</strain>
    </source>
</reference>
<organism evidence="2 3">
    <name type="scientific">Marinobacter salsuginis</name>
    <dbReference type="NCBI Taxonomy" id="418719"/>
    <lineage>
        <taxon>Bacteria</taxon>
        <taxon>Pseudomonadati</taxon>
        <taxon>Pseudomonadota</taxon>
        <taxon>Gammaproteobacteria</taxon>
        <taxon>Pseudomonadales</taxon>
        <taxon>Marinobacteraceae</taxon>
        <taxon>Marinobacter</taxon>
    </lineage>
</organism>
<feature type="compositionally biased region" description="Basic residues" evidence="1">
    <location>
        <begin position="41"/>
        <end position="58"/>
    </location>
</feature>
<dbReference type="Proteomes" id="UP000340077">
    <property type="component" value="Unassembled WGS sequence"/>
</dbReference>
<dbReference type="AlphaFoldDB" id="A0A5M3PLA8"/>
<dbReference type="EMBL" id="BGZH01000001">
    <property type="protein sequence ID" value="GBO83536.1"/>
    <property type="molecule type" value="Genomic_DNA"/>
</dbReference>
<comment type="caution">
    <text evidence="2">The sequence shown here is derived from an EMBL/GenBank/DDBJ whole genome shotgun (WGS) entry which is preliminary data.</text>
</comment>
<proteinExistence type="predicted"/>
<feature type="region of interest" description="Disordered" evidence="1">
    <location>
        <begin position="1"/>
        <end position="58"/>
    </location>
</feature>
<gene>
    <name evidence="2" type="ORF">MS5N3_09870</name>
</gene>
<keyword evidence="3" id="KW-1185">Reference proteome</keyword>
<sequence>MQGDLATIRRLQPHNYAAHPDNSGVRRLRVHPINPEPYRPTMRRKPQAQPGRRQRNLR</sequence>
<name>A0A5M3PLA8_9GAMM</name>
<evidence type="ECO:0000313" key="2">
    <source>
        <dbReference type="EMBL" id="GBO83536.1"/>
    </source>
</evidence>